<feature type="compositionally biased region" description="Low complexity" evidence="2">
    <location>
        <begin position="562"/>
        <end position="571"/>
    </location>
</feature>
<evidence type="ECO:0000259" key="3">
    <source>
        <dbReference type="PROSITE" id="PS50003"/>
    </source>
</evidence>
<feature type="domain" description="PH" evidence="3">
    <location>
        <begin position="861"/>
        <end position="981"/>
    </location>
</feature>
<dbReference type="KEGG" id="psoj:PHYSODRAFT_521725"/>
<dbReference type="SUPFAM" id="SSF50729">
    <property type="entry name" value="PH domain-like"/>
    <property type="match status" value="1"/>
</dbReference>
<feature type="region of interest" description="Disordered" evidence="2">
    <location>
        <begin position="562"/>
        <end position="587"/>
    </location>
</feature>
<dbReference type="GO" id="GO:0007032">
    <property type="term" value="P:endosome organization"/>
    <property type="evidence" value="ECO:0007669"/>
    <property type="project" value="TreeGrafter"/>
</dbReference>
<dbReference type="GO" id="GO:0001881">
    <property type="term" value="P:receptor recycling"/>
    <property type="evidence" value="ECO:0007669"/>
    <property type="project" value="TreeGrafter"/>
</dbReference>
<dbReference type="GO" id="GO:0055037">
    <property type="term" value="C:recycling endosome"/>
    <property type="evidence" value="ECO:0007669"/>
    <property type="project" value="TreeGrafter"/>
</dbReference>
<feature type="compositionally biased region" description="Low complexity" evidence="2">
    <location>
        <begin position="443"/>
        <end position="452"/>
    </location>
</feature>
<dbReference type="PANTHER" id="PTHR22902">
    <property type="entry name" value="SESQUIPEDALIAN"/>
    <property type="match status" value="1"/>
</dbReference>
<dbReference type="InterPro" id="IPR011993">
    <property type="entry name" value="PH-like_dom_sf"/>
</dbReference>
<feature type="region of interest" description="Disordered" evidence="2">
    <location>
        <begin position="1319"/>
        <end position="1352"/>
    </location>
</feature>
<evidence type="ECO:0000256" key="2">
    <source>
        <dbReference type="SAM" id="MobiDB-lite"/>
    </source>
</evidence>
<dbReference type="GO" id="GO:0005802">
    <property type="term" value="C:trans-Golgi network"/>
    <property type="evidence" value="ECO:0007669"/>
    <property type="project" value="TreeGrafter"/>
</dbReference>
<protein>
    <recommendedName>
        <fullName evidence="3">PH domain-containing protein</fullName>
    </recommendedName>
</protein>
<dbReference type="Gene3D" id="2.30.29.30">
    <property type="entry name" value="Pleckstrin-homology domain (PH domain)/Phosphotyrosine-binding domain (PTB)"/>
    <property type="match status" value="1"/>
</dbReference>
<dbReference type="RefSeq" id="XP_009535136.1">
    <property type="nucleotide sequence ID" value="XM_009536841.1"/>
</dbReference>
<feature type="compositionally biased region" description="Polar residues" evidence="2">
    <location>
        <begin position="415"/>
        <end position="433"/>
    </location>
</feature>
<dbReference type="EMBL" id="JH159159">
    <property type="protein sequence ID" value="EGZ10275.1"/>
    <property type="molecule type" value="Genomic_DNA"/>
</dbReference>
<feature type="compositionally biased region" description="Basic residues" evidence="2">
    <location>
        <begin position="482"/>
        <end position="493"/>
    </location>
</feature>
<dbReference type="OMA" id="ITCWTME"/>
<evidence type="ECO:0000256" key="1">
    <source>
        <dbReference type="ARBA" id="ARBA00022553"/>
    </source>
</evidence>
<reference evidence="4 5" key="1">
    <citation type="journal article" date="2006" name="Science">
        <title>Phytophthora genome sequences uncover evolutionary origins and mechanisms of pathogenesis.</title>
        <authorList>
            <person name="Tyler B.M."/>
            <person name="Tripathy S."/>
            <person name="Zhang X."/>
            <person name="Dehal P."/>
            <person name="Jiang R.H."/>
            <person name="Aerts A."/>
            <person name="Arredondo F.D."/>
            <person name="Baxter L."/>
            <person name="Bensasson D."/>
            <person name="Beynon J.L."/>
            <person name="Chapman J."/>
            <person name="Damasceno C.M."/>
            <person name="Dorrance A.E."/>
            <person name="Dou D."/>
            <person name="Dickerman A.W."/>
            <person name="Dubchak I.L."/>
            <person name="Garbelotto M."/>
            <person name="Gijzen M."/>
            <person name="Gordon S.G."/>
            <person name="Govers F."/>
            <person name="Grunwald N.J."/>
            <person name="Huang W."/>
            <person name="Ivors K.L."/>
            <person name="Jones R.W."/>
            <person name="Kamoun S."/>
            <person name="Krampis K."/>
            <person name="Lamour K.H."/>
            <person name="Lee M.K."/>
            <person name="McDonald W.H."/>
            <person name="Medina M."/>
            <person name="Meijer H.J."/>
            <person name="Nordberg E.K."/>
            <person name="Maclean D.J."/>
            <person name="Ospina-Giraldo M.D."/>
            <person name="Morris P.F."/>
            <person name="Phuntumart V."/>
            <person name="Putnam N.H."/>
            <person name="Rash S."/>
            <person name="Rose J.K."/>
            <person name="Sakihama Y."/>
            <person name="Salamov A.A."/>
            <person name="Savidor A."/>
            <person name="Scheuring C.F."/>
            <person name="Smith B.M."/>
            <person name="Sobral B.W."/>
            <person name="Terry A."/>
            <person name="Torto-Alalibo T.A."/>
            <person name="Win J."/>
            <person name="Xu Z."/>
            <person name="Zhang H."/>
            <person name="Grigoriev I.V."/>
            <person name="Rokhsar D.S."/>
            <person name="Boore J.L."/>
        </authorList>
    </citation>
    <scope>NUCLEOTIDE SEQUENCE [LARGE SCALE GENOMIC DNA]</scope>
    <source>
        <strain evidence="4 5">P6497</strain>
    </source>
</reference>
<feature type="region of interest" description="Disordered" evidence="2">
    <location>
        <begin position="705"/>
        <end position="744"/>
    </location>
</feature>
<dbReference type="SMR" id="G5A415"/>
<dbReference type="Pfam" id="PF00169">
    <property type="entry name" value="PH"/>
    <property type="match status" value="1"/>
</dbReference>
<feature type="compositionally biased region" description="Basic and acidic residues" evidence="2">
    <location>
        <begin position="772"/>
        <end position="804"/>
    </location>
</feature>
<sequence length="1363" mass="149549">MTIEAAASTSAGSVAPRRVVFSGAEVIEYDADQAPVVKLCGAAGAPDGGALALECQARGLVDSTAANIDHNDAAHTLTLQYVEELQSFLRQRGFEPMSDDLRELQTQRRVVELLLLWASEQDKENQSSLKALDVLDPATLRRAQLAKKQLEGLVDDGYAFGRRFMSVVAYVETLESHELLIAAKEHGLEPPKLDDKQGAAVKALDRELLGLYGTAEGRPLRSLTLRQLVTEAEARGFMGPGGEKARDAKGKKSKRAWVDLLRPVMVTEVRAAKIREQEEELLRQKLVAELERKKQREQHQRVVQIIETVMKQSVGADCAEPEDDDGLEDNQGTTSKQSKQSPDEARKYLKALAKSVCIPSEAQEDPPAPHMTTSRGPLAKMSSLHRRQSALNLPTSDDGSSTSPPSEIQPALSLTDVQDNENTSQGEPSPTSRSFRDKPSKTSGLSSRSSGRQFPLETNPELYDSQSSATELGQQASDTQRSRRGSRSRHLRTLSRDFVLPSMPSSSVRHENLTSLKDQFLKIKERFSPSVLPLSNTSTATVTPSCLVSEVTTVNNSALTTSSSDQATTTQVLSSIQAPPDHQTEGSWELPQARVERWYREDDFFKACITCWTMEAGAAIVSKVARVVSEWALDTSSTSSQTPPSTSSNAINPDVSLQWIGRQLWAVTVSLPLTRSGELHAEHITLAHRINQAVAEISKQTSSPFIGLPTAETPAAGVANEESSDPQPPLSPIQLTRSDDDDLSQEKLQLSPFSTLVAEDIEVLRLSQAQMADKKREDGDRAESRADGERQREEAEMSADRGQNDEEEEEDSSEQVSALPLSWSMLSLSSQPSGSSEHASLQGELSITDDDSITDPVAHLAPEKMGWLKKKKRKQHGLGSAWQPRYFELKGNRLYYFASEADGLPRGAVLLDHALVQRGRGDHAMAFSISSASSHRRLQVLKFSARLTHQVFPRKSIELRVVEETEAAVCAWVAALNRASFYCKLASATAGSSSTLPAHSSSSFGPFSTPHKKRKTPFYRFRSPTATKAALASSALSLSAEKERQDVEDADTEELRTTTARWTASYQQLGSVQYLRETDPLLWEIHPPEQIAIRKKAARARTRGDYLAIFSRHAETFAQIFLPRPQPISLEQTLRDILPELFLINDTLYGGGEQQQQQQAAEQNAGDSSTQPQQNRGLEHIFEVLDAHIQRFAAAPEERVRAVSALLQACARTISGGDSYFVVHRLLGNPNLIIRPAEARGRPIEIDVSPERPSRFLITVFSAFSFHLLDDVERFGDSNDASGGGMTPAPLLRVRTRHIQEFDFASGTSTRWLRIDVEGRKEDGSPGHGGGGGGSTLGRWGSRRQSHEGAAESRIGALLDALS</sequence>
<feature type="compositionally biased region" description="Gly residues" evidence="2">
    <location>
        <begin position="1326"/>
        <end position="1336"/>
    </location>
</feature>
<name>G5A415_PHYSP</name>
<dbReference type="GO" id="GO:0005829">
    <property type="term" value="C:cytosol"/>
    <property type="evidence" value="ECO:0007669"/>
    <property type="project" value="GOC"/>
</dbReference>
<dbReference type="InParanoid" id="G5A415"/>
<accession>G5A415</accession>
<feature type="compositionally biased region" description="Polar residues" evidence="2">
    <location>
        <begin position="330"/>
        <end position="340"/>
    </location>
</feature>
<feature type="region of interest" description="Disordered" evidence="2">
    <location>
        <begin position="391"/>
        <end position="497"/>
    </location>
</feature>
<dbReference type="GeneID" id="20660439"/>
<evidence type="ECO:0000313" key="4">
    <source>
        <dbReference type="EMBL" id="EGZ10275.1"/>
    </source>
</evidence>
<feature type="compositionally biased region" description="Low complexity" evidence="2">
    <location>
        <begin position="1154"/>
        <end position="1163"/>
    </location>
</feature>
<feature type="compositionally biased region" description="Low complexity" evidence="2">
    <location>
        <begin position="991"/>
        <end position="1003"/>
    </location>
</feature>
<organism evidence="4 5">
    <name type="scientific">Phytophthora sojae (strain P6497)</name>
    <name type="common">Soybean stem and root rot agent</name>
    <name type="synonym">Phytophthora megasperma f. sp. glycines</name>
    <dbReference type="NCBI Taxonomy" id="1094619"/>
    <lineage>
        <taxon>Eukaryota</taxon>
        <taxon>Sar</taxon>
        <taxon>Stramenopiles</taxon>
        <taxon>Oomycota</taxon>
        <taxon>Peronosporomycetes</taxon>
        <taxon>Peronosporales</taxon>
        <taxon>Peronosporaceae</taxon>
        <taxon>Phytophthora</taxon>
    </lineage>
</organism>
<dbReference type="InterPro" id="IPR001849">
    <property type="entry name" value="PH_domain"/>
</dbReference>
<gene>
    <name evidence="4" type="ORF">PHYSODRAFT_521725</name>
</gene>
<feature type="region of interest" description="Disordered" evidence="2">
    <location>
        <begin position="770"/>
        <end position="817"/>
    </location>
</feature>
<dbReference type="GO" id="GO:0005769">
    <property type="term" value="C:early endosome"/>
    <property type="evidence" value="ECO:0007669"/>
    <property type="project" value="TreeGrafter"/>
</dbReference>
<feature type="compositionally biased region" description="Low complexity" evidence="2">
    <location>
        <begin position="394"/>
        <end position="406"/>
    </location>
</feature>
<dbReference type="PANTHER" id="PTHR22902:SF27">
    <property type="entry name" value="PLECKSTRIN HOMOLOGY DOMAIN-CONTAINING FAMILY A MEMBER 3"/>
    <property type="match status" value="1"/>
</dbReference>
<dbReference type="Proteomes" id="UP000002640">
    <property type="component" value="Unassembled WGS sequence"/>
</dbReference>
<feature type="compositionally biased region" description="Polar residues" evidence="2">
    <location>
        <begin position="464"/>
        <end position="479"/>
    </location>
</feature>
<dbReference type="PROSITE" id="PS50003">
    <property type="entry name" value="PH_DOMAIN"/>
    <property type="match status" value="1"/>
</dbReference>
<feature type="region of interest" description="Disordered" evidence="2">
    <location>
        <begin position="1153"/>
        <end position="1173"/>
    </location>
</feature>
<dbReference type="SMART" id="SM00233">
    <property type="entry name" value="PH"/>
    <property type="match status" value="1"/>
</dbReference>
<dbReference type="InterPro" id="IPR045188">
    <property type="entry name" value="Boi1/Boi2-like"/>
</dbReference>
<keyword evidence="1" id="KW-0597">Phosphoprotein</keyword>
<feature type="compositionally biased region" description="Acidic residues" evidence="2">
    <location>
        <begin position="319"/>
        <end position="328"/>
    </location>
</feature>
<feature type="region of interest" description="Disordered" evidence="2">
    <location>
        <begin position="991"/>
        <end position="1012"/>
    </location>
</feature>
<keyword evidence="5" id="KW-1185">Reference proteome</keyword>
<evidence type="ECO:0000313" key="5">
    <source>
        <dbReference type="Proteomes" id="UP000002640"/>
    </source>
</evidence>
<feature type="region of interest" description="Disordered" evidence="2">
    <location>
        <begin position="314"/>
        <end position="344"/>
    </location>
</feature>
<proteinExistence type="predicted"/>
<dbReference type="GO" id="GO:0042147">
    <property type="term" value="P:retrograde transport, endosome to Golgi"/>
    <property type="evidence" value="ECO:0007669"/>
    <property type="project" value="TreeGrafter"/>
</dbReference>